<organism evidence="1 2">
    <name type="scientific">Rhabditophanes sp. KR3021</name>
    <dbReference type="NCBI Taxonomy" id="114890"/>
    <lineage>
        <taxon>Eukaryota</taxon>
        <taxon>Metazoa</taxon>
        <taxon>Ecdysozoa</taxon>
        <taxon>Nematoda</taxon>
        <taxon>Chromadorea</taxon>
        <taxon>Rhabditida</taxon>
        <taxon>Tylenchina</taxon>
        <taxon>Panagrolaimomorpha</taxon>
        <taxon>Strongyloidoidea</taxon>
        <taxon>Alloionematidae</taxon>
        <taxon>Rhabditophanes</taxon>
    </lineage>
</organism>
<evidence type="ECO:0000313" key="1">
    <source>
        <dbReference type="Proteomes" id="UP000095286"/>
    </source>
</evidence>
<name>A0AC35UIH3_9BILA</name>
<proteinExistence type="predicted"/>
<evidence type="ECO:0000313" key="2">
    <source>
        <dbReference type="WBParaSite" id="RSKR_0001185300.1"/>
    </source>
</evidence>
<protein>
    <submittedName>
        <fullName evidence="2">NADH:ubiquinone reductase (H(+)-translocating)</fullName>
    </submittedName>
</protein>
<dbReference type="Proteomes" id="UP000095286">
    <property type="component" value="Unplaced"/>
</dbReference>
<dbReference type="WBParaSite" id="RSKR_0001185300.1">
    <property type="protein sequence ID" value="RSKR_0001185300.1"/>
    <property type="gene ID" value="RSKR_0001185300"/>
</dbReference>
<sequence>KFNFFFNRVLFSFILILVTISVLVYSCYYLNGEANFYYYFFVLLVFVGRIFSLIFRNAIRAPTPVSSLVHRSTLVTAGLILLINFNALIFSKNIIRIVLVVGIFTIFFSRITALFEEDLKKVVALRTLSQIGFSIVTLGLGLNFIALIHLLSHALFKRCLFIQVGYLIHCSFGQQDGRNYNNLGNLPFFIQIQILVTLFCLCGLIFSRGAVRKDFILEIFFSNNFIVFFSSIFFIAVFITFGYSYHFYAPLIFLFLSFFIILISVKFILKEVSFKFLGDYLPKLSIYFLINIKRTDLFLNKLNL</sequence>
<reference evidence="2" key="1">
    <citation type="submission" date="2016-11" db="UniProtKB">
        <authorList>
            <consortium name="WormBaseParasite"/>
        </authorList>
    </citation>
    <scope>IDENTIFICATION</scope>
    <source>
        <strain evidence="2">KR3021</strain>
    </source>
</reference>
<accession>A0AC35UIH3</accession>